<feature type="region of interest" description="Disordered" evidence="9">
    <location>
        <begin position="1"/>
        <end position="23"/>
    </location>
</feature>
<dbReference type="InterPro" id="IPR003593">
    <property type="entry name" value="AAA+_ATPase"/>
</dbReference>
<comment type="caution">
    <text evidence="13">The sequence shown here is derived from an EMBL/GenBank/DDBJ whole genome shotgun (WGS) entry which is preliminary data.</text>
</comment>
<accession>A0A4R1SCT3</accession>
<dbReference type="PROSITE" id="PS50929">
    <property type="entry name" value="ABC_TM1F"/>
    <property type="match status" value="1"/>
</dbReference>
<dbReference type="RefSeq" id="WP_132012594.1">
    <property type="nucleotide sequence ID" value="NZ_SLUN01000002.1"/>
</dbReference>
<dbReference type="EMBL" id="SLUN01000002">
    <property type="protein sequence ID" value="TCL76412.1"/>
    <property type="molecule type" value="Genomic_DNA"/>
</dbReference>
<name>A0A4R1SCT3_HYDET</name>
<evidence type="ECO:0000256" key="8">
    <source>
        <dbReference type="ARBA" id="ARBA00023136"/>
    </source>
</evidence>
<feature type="domain" description="ABC transporter" evidence="11">
    <location>
        <begin position="385"/>
        <end position="619"/>
    </location>
</feature>
<dbReference type="CDD" id="cd18547">
    <property type="entry name" value="ABC_6TM_Tm288_like"/>
    <property type="match status" value="1"/>
</dbReference>
<keyword evidence="14" id="KW-1185">Reference proteome</keyword>
<dbReference type="AlphaFoldDB" id="A0A4R1SCT3"/>
<evidence type="ECO:0000256" key="9">
    <source>
        <dbReference type="SAM" id="MobiDB-lite"/>
    </source>
</evidence>
<dbReference type="SUPFAM" id="SSF90123">
    <property type="entry name" value="ABC transporter transmembrane region"/>
    <property type="match status" value="1"/>
</dbReference>
<evidence type="ECO:0000256" key="1">
    <source>
        <dbReference type="ARBA" id="ARBA00004651"/>
    </source>
</evidence>
<evidence type="ECO:0000256" key="7">
    <source>
        <dbReference type="ARBA" id="ARBA00022989"/>
    </source>
</evidence>
<feature type="transmembrane region" description="Helical" evidence="10">
    <location>
        <begin position="99"/>
        <end position="118"/>
    </location>
</feature>
<dbReference type="Gene3D" id="3.40.50.300">
    <property type="entry name" value="P-loop containing nucleotide triphosphate hydrolases"/>
    <property type="match status" value="1"/>
</dbReference>
<evidence type="ECO:0000313" key="13">
    <source>
        <dbReference type="EMBL" id="TCL76412.1"/>
    </source>
</evidence>
<dbReference type="InterPro" id="IPR017871">
    <property type="entry name" value="ABC_transporter-like_CS"/>
</dbReference>
<evidence type="ECO:0000256" key="5">
    <source>
        <dbReference type="ARBA" id="ARBA00022741"/>
    </source>
</evidence>
<dbReference type="InterPro" id="IPR036640">
    <property type="entry name" value="ABC1_TM_sf"/>
</dbReference>
<dbReference type="GO" id="GO:0015421">
    <property type="term" value="F:ABC-type oligopeptide transporter activity"/>
    <property type="evidence" value="ECO:0007669"/>
    <property type="project" value="TreeGrafter"/>
</dbReference>
<evidence type="ECO:0000259" key="12">
    <source>
        <dbReference type="PROSITE" id="PS50929"/>
    </source>
</evidence>
<keyword evidence="5" id="KW-0547">Nucleotide-binding</keyword>
<dbReference type="GO" id="GO:0016887">
    <property type="term" value="F:ATP hydrolysis activity"/>
    <property type="evidence" value="ECO:0007669"/>
    <property type="project" value="InterPro"/>
</dbReference>
<feature type="compositionally biased region" description="Gly residues" evidence="9">
    <location>
        <begin position="11"/>
        <end position="23"/>
    </location>
</feature>
<dbReference type="Pfam" id="PF00664">
    <property type="entry name" value="ABC_membrane"/>
    <property type="match status" value="1"/>
</dbReference>
<evidence type="ECO:0000313" key="14">
    <source>
        <dbReference type="Proteomes" id="UP000295008"/>
    </source>
</evidence>
<protein>
    <submittedName>
        <fullName evidence="13">ATP-binding cassette subfamily B protein</fullName>
    </submittedName>
</protein>
<comment type="subcellular location">
    <subcellularLocation>
        <location evidence="1">Cell membrane</location>
        <topology evidence="1">Multi-pass membrane protein</topology>
    </subcellularLocation>
</comment>
<dbReference type="Gene3D" id="1.20.1560.10">
    <property type="entry name" value="ABC transporter type 1, transmembrane domain"/>
    <property type="match status" value="1"/>
</dbReference>
<dbReference type="OrthoDB" id="1240423at2"/>
<evidence type="ECO:0000256" key="2">
    <source>
        <dbReference type="ARBA" id="ARBA00022448"/>
    </source>
</evidence>
<feature type="transmembrane region" description="Helical" evidence="10">
    <location>
        <begin position="64"/>
        <end position="87"/>
    </location>
</feature>
<keyword evidence="7 10" id="KW-1133">Transmembrane helix</keyword>
<keyword evidence="6 13" id="KW-0067">ATP-binding</keyword>
<proteinExistence type="predicted"/>
<feature type="transmembrane region" description="Helical" evidence="10">
    <location>
        <begin position="198"/>
        <end position="222"/>
    </location>
</feature>
<dbReference type="FunFam" id="1.20.1560.10:FF:000011">
    <property type="entry name" value="Multidrug ABC transporter ATP-binding protein"/>
    <property type="match status" value="1"/>
</dbReference>
<dbReference type="FunFam" id="3.40.50.300:FF:000287">
    <property type="entry name" value="Multidrug ABC transporter ATP-binding protein"/>
    <property type="match status" value="1"/>
</dbReference>
<reference evidence="13 14" key="1">
    <citation type="submission" date="2019-03" db="EMBL/GenBank/DDBJ databases">
        <title>Genomic Encyclopedia of Type Strains, Phase IV (KMG-IV): sequencing the most valuable type-strain genomes for metagenomic binning, comparative biology and taxonomic classification.</title>
        <authorList>
            <person name="Goeker M."/>
        </authorList>
    </citation>
    <scope>NUCLEOTIDE SEQUENCE [LARGE SCALE GENOMIC DNA]</scope>
    <source>
        <strain evidence="13 14">LX-B</strain>
    </source>
</reference>
<sequence>MAEEGRTGRPGSAGPGSLGLPGGGVGGFGRGGGGARWLMPGAKPKHFRETMARLWQYFGKERRLLALVFELVILSVGLGLAGPYLIGRAIDAIAAGSRGVRFGMLQAAILALLAAYLTDSGVSFLQGWLMAGIAQRIVQNLRHALFAKLQKLPVAFFDQRTHGELMSRLSNDVDNISGTISQSATQLMASGFTILGSFLMMLALSPLLTLAGLITIPLVFLLTRTIAGRTRLLFKEQQAVLGQLNGQIEEAISGIQVVKAFNHEAEVIADFDAVNDRLCAVGVKAQIWSGYIMPLMNVINNLGFAAVAGVGGVLAVRGRITVGVIASFLSYSRQFGRPLNDLANIFNTLQTAVAGAERVFEILDEAEEPDDRPGAVPLFQPRGRVVFEKVSFGYRPDRPILKEVSFTAEAGSSTALVGPTGAGKTTIVNLLARFYDVSAGRILIDGRDIREYTRDSLRRCFGIVLQDTYLFTGTIADNIKYGRPGAGDEEVRRAARLANADEFIRRLPQGYATPLAESGRELSQGQRQLLAIARAILADPAILILDEATSNVDTRTELRIQEAMLELMSGRTSFIIAHRLSTIRDADTIMVIDGGRIVERGSHDQLLASQGVYRAIYDSQFQNADAAAAQIPQAGPAGAGHRLASTAGNETV</sequence>
<dbReference type="Pfam" id="PF00005">
    <property type="entry name" value="ABC_tran"/>
    <property type="match status" value="1"/>
</dbReference>
<dbReference type="GO" id="GO:0005886">
    <property type="term" value="C:plasma membrane"/>
    <property type="evidence" value="ECO:0007669"/>
    <property type="project" value="UniProtKB-SubCell"/>
</dbReference>
<evidence type="ECO:0000256" key="10">
    <source>
        <dbReference type="SAM" id="Phobius"/>
    </source>
</evidence>
<evidence type="ECO:0000256" key="4">
    <source>
        <dbReference type="ARBA" id="ARBA00022692"/>
    </source>
</evidence>
<evidence type="ECO:0000256" key="3">
    <source>
        <dbReference type="ARBA" id="ARBA00022475"/>
    </source>
</evidence>
<organism evidence="13 14">
    <name type="scientific">Hydrogenispora ethanolica</name>
    <dbReference type="NCBI Taxonomy" id="1082276"/>
    <lineage>
        <taxon>Bacteria</taxon>
        <taxon>Bacillati</taxon>
        <taxon>Bacillota</taxon>
        <taxon>Hydrogenispora</taxon>
    </lineage>
</organism>
<dbReference type="Proteomes" id="UP000295008">
    <property type="component" value="Unassembled WGS sequence"/>
</dbReference>
<dbReference type="SUPFAM" id="SSF52540">
    <property type="entry name" value="P-loop containing nucleoside triphosphate hydrolases"/>
    <property type="match status" value="1"/>
</dbReference>
<dbReference type="GO" id="GO:0005524">
    <property type="term" value="F:ATP binding"/>
    <property type="evidence" value="ECO:0007669"/>
    <property type="project" value="UniProtKB-KW"/>
</dbReference>
<evidence type="ECO:0000256" key="6">
    <source>
        <dbReference type="ARBA" id="ARBA00022840"/>
    </source>
</evidence>
<dbReference type="InterPro" id="IPR039421">
    <property type="entry name" value="Type_1_exporter"/>
</dbReference>
<dbReference type="InterPro" id="IPR003439">
    <property type="entry name" value="ABC_transporter-like_ATP-bd"/>
</dbReference>
<dbReference type="PANTHER" id="PTHR43394:SF1">
    <property type="entry name" value="ATP-BINDING CASSETTE SUB-FAMILY B MEMBER 10, MITOCHONDRIAL"/>
    <property type="match status" value="1"/>
</dbReference>
<dbReference type="PROSITE" id="PS50893">
    <property type="entry name" value="ABC_TRANSPORTER_2"/>
    <property type="match status" value="1"/>
</dbReference>
<dbReference type="CDD" id="cd03254">
    <property type="entry name" value="ABCC_Glucan_exporter_like"/>
    <property type="match status" value="1"/>
</dbReference>
<keyword evidence="8 10" id="KW-0472">Membrane</keyword>
<dbReference type="InterPro" id="IPR011527">
    <property type="entry name" value="ABC1_TM_dom"/>
</dbReference>
<feature type="domain" description="ABC transmembrane type-1" evidence="12">
    <location>
        <begin position="71"/>
        <end position="351"/>
    </location>
</feature>
<keyword evidence="3" id="KW-1003">Cell membrane</keyword>
<dbReference type="InterPro" id="IPR027417">
    <property type="entry name" value="P-loop_NTPase"/>
</dbReference>
<keyword evidence="4 10" id="KW-0812">Transmembrane</keyword>
<gene>
    <name evidence="13" type="ORF">EDC14_1002171</name>
</gene>
<dbReference type="SMART" id="SM00382">
    <property type="entry name" value="AAA"/>
    <property type="match status" value="1"/>
</dbReference>
<keyword evidence="2" id="KW-0813">Transport</keyword>
<dbReference type="PROSITE" id="PS00211">
    <property type="entry name" value="ABC_TRANSPORTER_1"/>
    <property type="match status" value="1"/>
</dbReference>
<dbReference type="PANTHER" id="PTHR43394">
    <property type="entry name" value="ATP-DEPENDENT PERMEASE MDL1, MITOCHONDRIAL"/>
    <property type="match status" value="1"/>
</dbReference>
<evidence type="ECO:0000259" key="11">
    <source>
        <dbReference type="PROSITE" id="PS50893"/>
    </source>
</evidence>